<protein>
    <submittedName>
        <fullName evidence="2">Uncharacterized protein</fullName>
    </submittedName>
</protein>
<feature type="compositionally biased region" description="Pro residues" evidence="1">
    <location>
        <begin position="1"/>
        <end position="10"/>
    </location>
</feature>
<evidence type="ECO:0000256" key="1">
    <source>
        <dbReference type="SAM" id="MobiDB-lite"/>
    </source>
</evidence>
<gene>
    <name evidence="2" type="ORF">D9619_004057</name>
</gene>
<sequence length="88" mass="9592">MGAPPPPLPLAPSLHPSSTRAFEPRALFPPSSPSRMAARTLCTLCLGSRDTKFLGAPWMRKRERRASMPTDRKRAVGRDPPSVIGSLQ</sequence>
<keyword evidence="3" id="KW-1185">Reference proteome</keyword>
<comment type="caution">
    <text evidence="2">The sequence shown here is derived from an EMBL/GenBank/DDBJ whole genome shotgun (WGS) entry which is preliminary data.</text>
</comment>
<name>A0A8H5BQE7_9AGAR</name>
<proteinExistence type="predicted"/>
<organism evidence="2 3">
    <name type="scientific">Psilocybe cf. subviscida</name>
    <dbReference type="NCBI Taxonomy" id="2480587"/>
    <lineage>
        <taxon>Eukaryota</taxon>
        <taxon>Fungi</taxon>
        <taxon>Dikarya</taxon>
        <taxon>Basidiomycota</taxon>
        <taxon>Agaricomycotina</taxon>
        <taxon>Agaricomycetes</taxon>
        <taxon>Agaricomycetidae</taxon>
        <taxon>Agaricales</taxon>
        <taxon>Agaricineae</taxon>
        <taxon>Strophariaceae</taxon>
        <taxon>Psilocybe</taxon>
    </lineage>
</organism>
<evidence type="ECO:0000313" key="3">
    <source>
        <dbReference type="Proteomes" id="UP000567179"/>
    </source>
</evidence>
<reference evidence="2 3" key="1">
    <citation type="journal article" date="2020" name="ISME J.">
        <title>Uncovering the hidden diversity of litter-decomposition mechanisms in mushroom-forming fungi.</title>
        <authorList>
            <person name="Floudas D."/>
            <person name="Bentzer J."/>
            <person name="Ahren D."/>
            <person name="Johansson T."/>
            <person name="Persson P."/>
            <person name="Tunlid A."/>
        </authorList>
    </citation>
    <scope>NUCLEOTIDE SEQUENCE [LARGE SCALE GENOMIC DNA]</scope>
    <source>
        <strain evidence="2 3">CBS 101986</strain>
    </source>
</reference>
<feature type="region of interest" description="Disordered" evidence="1">
    <location>
        <begin position="1"/>
        <end position="34"/>
    </location>
</feature>
<feature type="region of interest" description="Disordered" evidence="1">
    <location>
        <begin position="57"/>
        <end position="88"/>
    </location>
</feature>
<evidence type="ECO:0000313" key="2">
    <source>
        <dbReference type="EMBL" id="KAF5327465.1"/>
    </source>
</evidence>
<dbReference type="Proteomes" id="UP000567179">
    <property type="component" value="Unassembled WGS sequence"/>
</dbReference>
<dbReference type="AlphaFoldDB" id="A0A8H5BQE7"/>
<dbReference type="EMBL" id="JAACJJ010000014">
    <property type="protein sequence ID" value="KAF5327465.1"/>
    <property type="molecule type" value="Genomic_DNA"/>
</dbReference>
<accession>A0A8H5BQE7</accession>